<dbReference type="Gene3D" id="2.60.120.820">
    <property type="entry name" value="PHR domain"/>
    <property type="match status" value="1"/>
</dbReference>
<comment type="subcellular location">
    <subcellularLocation>
        <location evidence="1">Cytoplasm</location>
    </subcellularLocation>
</comment>
<dbReference type="InterPro" id="IPR038648">
    <property type="entry name" value="PHR_sf"/>
</dbReference>
<dbReference type="Gene3D" id="1.25.40.420">
    <property type="match status" value="1"/>
</dbReference>
<comment type="caution">
    <text evidence="4">The sequence shown here is derived from an EMBL/GenBank/DDBJ whole genome shotgun (WGS) entry which is preliminary data.</text>
</comment>
<dbReference type="Pfam" id="PF08005">
    <property type="entry name" value="PHR"/>
    <property type="match status" value="1"/>
</dbReference>
<keyword evidence="2" id="KW-0963">Cytoplasm</keyword>
<sequence>MLTNQIGCDVGFLVGDDSEVVFAHKFILISRSCVFYAMLHGLMAEQTDKYITVPDIEKETFKLMYMYCEDTKIEMKNALPLLYAARKYCIPGLAEKCVRCMEHGITTENVCSMLLQAHKFDEIHLKKRCIDHILHQPKDVLRSSSFCDLPESCVKEILNSNDLDAKEEVIFEAALRWSEMECMRHEVLVSAKNQRKALGGILYCVRFPVMEPSVFDKLVPKCEILSQEETDAIKDYYSGKNKNIQRFTTTVRARGSNQTLHWRFGPVSCIRNDETAISFSTSKAVLVEGVQIDGSDYEEELYEANLSIFDISNKELARTKTKISIKKKQPIFKVIFPAAPKIEKGYKYTVILKIQGSHGYYGASGKSCLSLHSATPTCVNPEDDFNKVAFP</sequence>
<dbReference type="PROSITE" id="PS50097">
    <property type="entry name" value="BTB"/>
    <property type="match status" value="1"/>
</dbReference>
<dbReference type="Gene3D" id="3.30.710.10">
    <property type="entry name" value="Potassium Channel Kv1.1, Chain A"/>
    <property type="match status" value="1"/>
</dbReference>
<dbReference type="PANTHER" id="PTHR45774">
    <property type="entry name" value="BTB/POZ DOMAIN-CONTAINING"/>
    <property type="match status" value="1"/>
</dbReference>
<accession>A0ABQ9F8Y5</accession>
<evidence type="ECO:0000313" key="4">
    <source>
        <dbReference type="EMBL" id="KAJ8312812.1"/>
    </source>
</evidence>
<keyword evidence="5" id="KW-1185">Reference proteome</keyword>
<evidence type="ECO:0000256" key="2">
    <source>
        <dbReference type="ARBA" id="ARBA00022490"/>
    </source>
</evidence>
<dbReference type="Proteomes" id="UP001217089">
    <property type="component" value="Unassembled WGS sequence"/>
</dbReference>
<proteinExistence type="predicted"/>
<dbReference type="SMART" id="SM00225">
    <property type="entry name" value="BTB"/>
    <property type="match status" value="1"/>
</dbReference>
<gene>
    <name evidence="4" type="ORF">KUTeg_010185</name>
</gene>
<evidence type="ECO:0000259" key="3">
    <source>
        <dbReference type="PROSITE" id="PS50097"/>
    </source>
</evidence>
<dbReference type="SMART" id="SM00875">
    <property type="entry name" value="BACK"/>
    <property type="match status" value="1"/>
</dbReference>
<evidence type="ECO:0000313" key="5">
    <source>
        <dbReference type="Proteomes" id="UP001217089"/>
    </source>
</evidence>
<organism evidence="4 5">
    <name type="scientific">Tegillarca granosa</name>
    <name type="common">Malaysian cockle</name>
    <name type="synonym">Anadara granosa</name>
    <dbReference type="NCBI Taxonomy" id="220873"/>
    <lineage>
        <taxon>Eukaryota</taxon>
        <taxon>Metazoa</taxon>
        <taxon>Spiralia</taxon>
        <taxon>Lophotrochozoa</taxon>
        <taxon>Mollusca</taxon>
        <taxon>Bivalvia</taxon>
        <taxon>Autobranchia</taxon>
        <taxon>Pteriomorphia</taxon>
        <taxon>Arcoida</taxon>
        <taxon>Arcoidea</taxon>
        <taxon>Arcidae</taxon>
        <taxon>Tegillarca</taxon>
    </lineage>
</organism>
<dbReference type="Pfam" id="PF00651">
    <property type="entry name" value="BTB"/>
    <property type="match status" value="1"/>
</dbReference>
<dbReference type="PANTHER" id="PTHR45774:SF4">
    <property type="entry name" value="AXUNDEAD, ISOFORM F"/>
    <property type="match status" value="1"/>
</dbReference>
<reference evidence="4 5" key="1">
    <citation type="submission" date="2022-12" db="EMBL/GenBank/DDBJ databases">
        <title>Chromosome-level genome of Tegillarca granosa.</title>
        <authorList>
            <person name="Kim J."/>
        </authorList>
    </citation>
    <scope>NUCLEOTIDE SEQUENCE [LARGE SCALE GENOMIC DNA]</scope>
    <source>
        <strain evidence="4">Teg-2019</strain>
        <tissue evidence="4">Adductor muscle</tissue>
    </source>
</reference>
<name>A0ABQ9F8Y5_TEGGR</name>
<dbReference type="InterPro" id="IPR011705">
    <property type="entry name" value="BACK"/>
</dbReference>
<dbReference type="InterPro" id="IPR011333">
    <property type="entry name" value="SKP1/BTB/POZ_sf"/>
</dbReference>
<dbReference type="EMBL" id="JARBDR010000440">
    <property type="protein sequence ID" value="KAJ8312812.1"/>
    <property type="molecule type" value="Genomic_DNA"/>
</dbReference>
<dbReference type="InterPro" id="IPR012983">
    <property type="entry name" value="PHR"/>
</dbReference>
<dbReference type="SUPFAM" id="SSF54695">
    <property type="entry name" value="POZ domain"/>
    <property type="match status" value="1"/>
</dbReference>
<evidence type="ECO:0000256" key="1">
    <source>
        <dbReference type="ARBA" id="ARBA00004496"/>
    </source>
</evidence>
<dbReference type="InterPro" id="IPR000210">
    <property type="entry name" value="BTB/POZ_dom"/>
</dbReference>
<dbReference type="Pfam" id="PF07707">
    <property type="entry name" value="BACK"/>
    <property type="match status" value="1"/>
</dbReference>
<feature type="domain" description="BTB" evidence="3">
    <location>
        <begin position="8"/>
        <end position="77"/>
    </location>
</feature>
<protein>
    <recommendedName>
        <fullName evidence="3">BTB domain-containing protein</fullName>
    </recommendedName>
</protein>